<dbReference type="NCBIfam" id="NF041766">
    <property type="entry name" value="choice_anch_U"/>
    <property type="match status" value="1"/>
</dbReference>
<dbReference type="InterPro" id="IPR036116">
    <property type="entry name" value="FN3_sf"/>
</dbReference>
<proteinExistence type="predicted"/>
<dbReference type="SUPFAM" id="SSF49265">
    <property type="entry name" value="Fibronectin type III"/>
    <property type="match status" value="3"/>
</dbReference>
<protein>
    <recommendedName>
        <fullName evidence="3">IPTL-CTERM sorting domain-containing protein</fullName>
    </recommendedName>
</protein>
<dbReference type="InterPro" id="IPR006626">
    <property type="entry name" value="PbH1"/>
</dbReference>
<dbReference type="PANTHER" id="PTHR26391:SF18">
    <property type="entry name" value="PROTEIN KINASE RECEPTOR TIE-1, PUTATIVE-RELATED"/>
    <property type="match status" value="1"/>
</dbReference>
<accession>A0A411HI33</accession>
<name>A0A411HI33_9GAMM</name>
<evidence type="ECO:0000313" key="1">
    <source>
        <dbReference type="EMBL" id="QBB70192.1"/>
    </source>
</evidence>
<dbReference type="RefSeq" id="WP_129832451.1">
    <property type="nucleotide sequence ID" value="NZ_CP035704.1"/>
</dbReference>
<dbReference type="KEGG" id="xbc:ELE36_07345"/>
<sequence length="1537" mass="153337">MKSISIEPVSIAPPLRIGMRQFVRMLLLSLICLLGKPVFADTFLVDVGSDAVQNPANTTTCAEQGNTAHCSLRAAIMLGNTRAGSHTITFSPTVLMITVINGGLPTMMAPFTVIGNHITTINGNGHGCLDLTDSGTVALGHSDGATNSSITNMVINNCGGNGINANGHSYIFAGNFIGVDATGLIAKPNVLHGIALSSTHVYPDTSSNFLLNLYNNPNFPVQPIDASQINAFSNNLATALASLTPVVISGNVISGNTKNGIEIYSQNMAAVLISGNKIGTDLTGNIAIANGGDGVHLVGSTFGNLIGPDNVISGNTGNGIFVEAGTVFMPSYIMGNRIGLAATDASAHIGNGLSGIRTNTLPDSSLSNHNPTGLALLIGPSNLISDNKGISNSVDPDFLSDDEAGVRITGASKSVKVVSNTIGMAEFPIGTPLASKAYGNVGDGIIVTASGNTIGGSTSTGNIIAGNARHGIVVGGSGVTATNIQGNLIGIHSAFAGNFALGNGFDGVHIDSANSTNGGGAAPTDFNTIAGNGRNGLKIRLGNNSFGWSNLAQRNRIYSNAKLLAGVGLDLDHNENATDALHDELVNYANLDQAAPIICVGLPGEPDECSGFSAPISSGGNTTLSWTFKSHGPATFRLEFFQIDAASDNAATSMTFLGEQQITTIASGLPSGAGCSAGRCTATIAASAAGAYVLMTATDITPLTDQPGMLGDWKNNLTCFAGDLGIILSACNVNNTSEFSNVVSVPAAAPDVTTTAASALAMTGASLNGTVSANGAATTVSFEYGPTTSYGSSLAAGSLLANASNAVVSMPLSGLTCNTTYHFRITANNGVGGTIVGSDMSFSTLACGVAAPAATTTAATALALTGASLNGTVSANGAATTVSFEYGLTTAYGSTLAAGSLLANASNAPVSTSLSGLTCATMYHYRITASNGTGGTILGSDMSFTTLACGVAAPTMTTTAATAISLVGATLNGTVTSNGATTAVSLDYGLTTAYGVTMALGTQADITINAPWNTPVSGLTCNTTYHFRITASNSAGTTLGNDLSFTTSPCAAAAPTVTTTPATALALTGASLNGTVSANGAATTVNFEYGPTTAYGSTLPAGSLLASASNAVVSTALSGLTCASTYHFRITANNGTGGTILGSDLSFSTLPCGVAVPTVTTAAATAQAMVSVTLNGNVSANGAVTTVSFDYGLTSAYGSTLSVATLVANSSNTPIAASLAGLTCNSTYHFRITANNSAGTTLGNDLSFSTLACAAAPTATTAAASGLAMTAATLNGNVTANGAVTTVSFEYGLTTAYGATQTAGLANANAINLPLTAPLSGLTCNTTYHFRIDANNGNGGTVFGNDLSFTTLACPVVTSFSGMTSTNSGTATAVLSGGGATCSFGNAAFVAPSSPLPAGVNFPDGLFQFSTTNCTGAITITVTFPTAFQPAAQYWKYGPTPGQAAAHWYTLGAANTLTMSGHVATFNITDGALGDDDLLVNGSIVDAGGPSAINPTAVVATPVPSLNQWGLLALCGLLIALAGKGMRTRATNADHDK</sequence>
<evidence type="ECO:0008006" key="3">
    <source>
        <dbReference type="Google" id="ProtNLM"/>
    </source>
</evidence>
<dbReference type="Proteomes" id="UP000291562">
    <property type="component" value="Chromosome"/>
</dbReference>
<dbReference type="PANTHER" id="PTHR26391">
    <property type="entry name" value="INACTIVE TYROSINE-PROTEIN KINASE 7"/>
    <property type="match status" value="1"/>
</dbReference>
<reference evidence="1 2" key="1">
    <citation type="submission" date="2019-01" db="EMBL/GenBank/DDBJ databases">
        <title>Pseudolysobacter antarctica gen. nov., sp. nov., isolated from Fildes Peninsula, Antarctica.</title>
        <authorList>
            <person name="Wei Z."/>
            <person name="Peng F."/>
        </authorList>
    </citation>
    <scope>NUCLEOTIDE SEQUENCE [LARGE SCALE GENOMIC DNA]</scope>
    <source>
        <strain evidence="1 2">AQ6-296</strain>
    </source>
</reference>
<gene>
    <name evidence="1" type="ORF">ELE36_07345</name>
</gene>
<keyword evidence="2" id="KW-1185">Reference proteome</keyword>
<dbReference type="SMART" id="SM00710">
    <property type="entry name" value="PbH1"/>
    <property type="match status" value="7"/>
</dbReference>
<dbReference type="InterPro" id="IPR053784">
    <property type="entry name" value="Choice_anch_U_dom"/>
</dbReference>
<dbReference type="EMBL" id="CP035704">
    <property type="protein sequence ID" value="QBB70192.1"/>
    <property type="molecule type" value="Genomic_DNA"/>
</dbReference>
<dbReference type="OrthoDB" id="5931607at2"/>
<evidence type="ECO:0000313" key="2">
    <source>
        <dbReference type="Proteomes" id="UP000291562"/>
    </source>
</evidence>
<organism evidence="1 2">
    <name type="scientific">Pseudolysobacter antarcticus</name>
    <dbReference type="NCBI Taxonomy" id="2511995"/>
    <lineage>
        <taxon>Bacteria</taxon>
        <taxon>Pseudomonadati</taxon>
        <taxon>Pseudomonadota</taxon>
        <taxon>Gammaproteobacteria</taxon>
        <taxon>Lysobacterales</taxon>
        <taxon>Rhodanobacteraceae</taxon>
        <taxon>Pseudolysobacter</taxon>
    </lineage>
</organism>